<evidence type="ECO:0008006" key="3">
    <source>
        <dbReference type="Google" id="ProtNLM"/>
    </source>
</evidence>
<reference evidence="1 2" key="1">
    <citation type="journal article" date="2012" name="Science">
        <title>The Paleozoic origin of enzymatic lignin decomposition reconstructed from 31 fungal genomes.</title>
        <authorList>
            <person name="Floudas D."/>
            <person name="Binder M."/>
            <person name="Riley R."/>
            <person name="Barry K."/>
            <person name="Blanchette R.A."/>
            <person name="Henrissat B."/>
            <person name="Martinez A.T."/>
            <person name="Otillar R."/>
            <person name="Spatafora J.W."/>
            <person name="Yadav J.S."/>
            <person name="Aerts A."/>
            <person name="Benoit I."/>
            <person name="Boyd A."/>
            <person name="Carlson A."/>
            <person name="Copeland A."/>
            <person name="Coutinho P.M."/>
            <person name="de Vries R.P."/>
            <person name="Ferreira P."/>
            <person name="Findley K."/>
            <person name="Foster B."/>
            <person name="Gaskell J."/>
            <person name="Glotzer D."/>
            <person name="Gorecki P."/>
            <person name="Heitman J."/>
            <person name="Hesse C."/>
            <person name="Hori C."/>
            <person name="Igarashi K."/>
            <person name="Jurgens J.A."/>
            <person name="Kallen N."/>
            <person name="Kersten P."/>
            <person name="Kohler A."/>
            <person name="Kuees U."/>
            <person name="Kumar T.K.A."/>
            <person name="Kuo A."/>
            <person name="LaButti K."/>
            <person name="Larrondo L.F."/>
            <person name="Lindquist E."/>
            <person name="Ling A."/>
            <person name="Lombard V."/>
            <person name="Lucas S."/>
            <person name="Lundell T."/>
            <person name="Martin R."/>
            <person name="McLaughlin D.J."/>
            <person name="Morgenstern I."/>
            <person name="Morin E."/>
            <person name="Murat C."/>
            <person name="Nagy L.G."/>
            <person name="Nolan M."/>
            <person name="Ohm R.A."/>
            <person name="Patyshakuliyeva A."/>
            <person name="Rokas A."/>
            <person name="Ruiz-Duenas F.J."/>
            <person name="Sabat G."/>
            <person name="Salamov A."/>
            <person name="Samejima M."/>
            <person name="Schmutz J."/>
            <person name="Slot J.C."/>
            <person name="St John F."/>
            <person name="Stenlid J."/>
            <person name="Sun H."/>
            <person name="Sun S."/>
            <person name="Syed K."/>
            <person name="Tsang A."/>
            <person name="Wiebenga A."/>
            <person name="Young D."/>
            <person name="Pisabarro A."/>
            <person name="Eastwood D.C."/>
            <person name="Martin F."/>
            <person name="Cullen D."/>
            <person name="Grigoriev I.V."/>
            <person name="Hibbett D.S."/>
        </authorList>
    </citation>
    <scope>NUCLEOTIDE SEQUENCE [LARGE SCALE GENOMIC DNA]</scope>
    <source>
        <strain evidence="1 2">MD-104</strain>
    </source>
</reference>
<dbReference type="Proteomes" id="UP000218811">
    <property type="component" value="Unassembled WGS sequence"/>
</dbReference>
<dbReference type="OrthoDB" id="2788229at2759"/>
<keyword evidence="2" id="KW-1185">Reference proteome</keyword>
<protein>
    <recommendedName>
        <fullName evidence="3">F-box domain-containing protein</fullName>
    </recommendedName>
</protein>
<evidence type="ECO:0000313" key="1">
    <source>
        <dbReference type="EMBL" id="PCH35318.1"/>
    </source>
</evidence>
<evidence type="ECO:0000313" key="2">
    <source>
        <dbReference type="Proteomes" id="UP000218811"/>
    </source>
</evidence>
<gene>
    <name evidence="1" type="ORF">WOLCODRAFT_27787</name>
</gene>
<proteinExistence type="predicted"/>
<organism evidence="1 2">
    <name type="scientific">Wolfiporia cocos (strain MD-104)</name>
    <name type="common">Brown rot fungus</name>
    <dbReference type="NCBI Taxonomy" id="742152"/>
    <lineage>
        <taxon>Eukaryota</taxon>
        <taxon>Fungi</taxon>
        <taxon>Dikarya</taxon>
        <taxon>Basidiomycota</taxon>
        <taxon>Agaricomycotina</taxon>
        <taxon>Agaricomycetes</taxon>
        <taxon>Polyporales</taxon>
        <taxon>Phaeolaceae</taxon>
        <taxon>Wolfiporia</taxon>
    </lineage>
</organism>
<sequence length="301" mass="34097">MPHPHLAPEIWDQILDHLWNDSAALKRCSRTCRSWVPASRYHLFYAMNLDEPSDTQRLQQFLDSHPDNFRYVRLLRLRLGSVMGDGVASLIPRLKNVTTLECEFKTHLLNVTEATKQALSSLLSLKSVLLWGFYFGDYVAIIEILSALPESLTSVEASVFTPLPTVALDPSLPPSTKIDHVQELAIRSAPHGVVGGIVPWLMNATRIRPRRLVLECPQPRDQIALAKLLNDPCVAECIEDLTIDVRQRPERMFRTCEIAGFSRCLPIARPARSDTRNVCQSCFTGRIKYSFFRFALDLRAS</sequence>
<name>A0A2H3JCC2_WOLCO</name>
<dbReference type="EMBL" id="KB467843">
    <property type="protein sequence ID" value="PCH35318.1"/>
    <property type="molecule type" value="Genomic_DNA"/>
</dbReference>
<accession>A0A2H3JCC2</accession>
<dbReference type="AlphaFoldDB" id="A0A2H3JCC2"/>